<dbReference type="Gene3D" id="1.10.10.60">
    <property type="entry name" value="Homeodomain-like"/>
    <property type="match status" value="1"/>
</dbReference>
<proteinExistence type="predicted"/>
<protein>
    <submittedName>
        <fullName evidence="5">AraC family transcriptional regulator</fullName>
    </submittedName>
</protein>
<dbReference type="PANTHER" id="PTHR46796:SF13">
    <property type="entry name" value="HTH-TYPE TRANSCRIPTIONAL ACTIVATOR RHAS"/>
    <property type="match status" value="1"/>
</dbReference>
<dbReference type="AlphaFoldDB" id="A0A3B7MJY4"/>
<keyword evidence="6" id="KW-1185">Reference proteome</keyword>
<dbReference type="RefSeq" id="WP_119049174.1">
    <property type="nucleotide sequence ID" value="NZ_CP032157.1"/>
</dbReference>
<dbReference type="Proteomes" id="UP000263900">
    <property type="component" value="Chromosome"/>
</dbReference>
<feature type="domain" description="HTH araC/xylS-type" evidence="4">
    <location>
        <begin position="144"/>
        <end position="243"/>
    </location>
</feature>
<keyword evidence="1" id="KW-0805">Transcription regulation</keyword>
<evidence type="ECO:0000256" key="1">
    <source>
        <dbReference type="ARBA" id="ARBA00023015"/>
    </source>
</evidence>
<dbReference type="PROSITE" id="PS01124">
    <property type="entry name" value="HTH_ARAC_FAMILY_2"/>
    <property type="match status" value="1"/>
</dbReference>
<dbReference type="InterPro" id="IPR018060">
    <property type="entry name" value="HTH_AraC"/>
</dbReference>
<evidence type="ECO:0000256" key="2">
    <source>
        <dbReference type="ARBA" id="ARBA00023125"/>
    </source>
</evidence>
<dbReference type="InterPro" id="IPR046532">
    <property type="entry name" value="DUF6597"/>
</dbReference>
<dbReference type="InterPro" id="IPR050204">
    <property type="entry name" value="AraC_XylS_family_regulators"/>
</dbReference>
<dbReference type="Pfam" id="PF20240">
    <property type="entry name" value="DUF6597"/>
    <property type="match status" value="1"/>
</dbReference>
<dbReference type="KEGG" id="pseg:D3H65_04785"/>
<dbReference type="GO" id="GO:0003700">
    <property type="term" value="F:DNA-binding transcription factor activity"/>
    <property type="evidence" value="ECO:0007669"/>
    <property type="project" value="InterPro"/>
</dbReference>
<reference evidence="5 6" key="1">
    <citation type="submission" date="2018-09" db="EMBL/GenBank/DDBJ databases">
        <title>Genome sequencing of strain 6GH32-13.</title>
        <authorList>
            <person name="Weon H.-Y."/>
            <person name="Heo J."/>
            <person name="Kwon S.-W."/>
        </authorList>
    </citation>
    <scope>NUCLEOTIDE SEQUENCE [LARGE SCALE GENOMIC DNA]</scope>
    <source>
        <strain evidence="5 6">5GH32-13</strain>
    </source>
</reference>
<dbReference type="SMART" id="SM00342">
    <property type="entry name" value="HTH_ARAC"/>
    <property type="match status" value="1"/>
</dbReference>
<dbReference type="PANTHER" id="PTHR46796">
    <property type="entry name" value="HTH-TYPE TRANSCRIPTIONAL ACTIVATOR RHAS-RELATED"/>
    <property type="match status" value="1"/>
</dbReference>
<sequence length="243" mass="27786">MSYQEYKPHEALRLYIDAYWRVQTTLLSKPSVSRILPDGCVDIIINTGSTVVASDEDTLLVPEQAYLIGTMTSFSDTTQQPGAMLTGIRFKPAAFTLFYHTSLAETADTCTSFELPLPVEQLRQADFVTRLDQYFLRRKQTARHRLFPVIDNVLQCAGNVRISQLAREHFTTKRQLERSFKEQLGISPKEFANIVRYRSVLKTIRHNAGKRSLEEIAFLNGYYDHAHLTNEIKRYTGNTPGAF</sequence>
<evidence type="ECO:0000259" key="4">
    <source>
        <dbReference type="PROSITE" id="PS01124"/>
    </source>
</evidence>
<dbReference type="Pfam" id="PF12833">
    <property type="entry name" value="HTH_18"/>
    <property type="match status" value="1"/>
</dbReference>
<evidence type="ECO:0000313" key="6">
    <source>
        <dbReference type="Proteomes" id="UP000263900"/>
    </source>
</evidence>
<keyword evidence="2" id="KW-0238">DNA-binding</keyword>
<evidence type="ECO:0000256" key="3">
    <source>
        <dbReference type="ARBA" id="ARBA00023163"/>
    </source>
</evidence>
<gene>
    <name evidence="5" type="ORF">D3H65_04785</name>
</gene>
<evidence type="ECO:0000313" key="5">
    <source>
        <dbReference type="EMBL" id="AXY73336.1"/>
    </source>
</evidence>
<dbReference type="OrthoDB" id="655946at2"/>
<organism evidence="5 6">
    <name type="scientific">Paraflavitalea soli</name>
    <dbReference type="NCBI Taxonomy" id="2315862"/>
    <lineage>
        <taxon>Bacteria</taxon>
        <taxon>Pseudomonadati</taxon>
        <taxon>Bacteroidota</taxon>
        <taxon>Chitinophagia</taxon>
        <taxon>Chitinophagales</taxon>
        <taxon>Chitinophagaceae</taxon>
        <taxon>Paraflavitalea</taxon>
    </lineage>
</organism>
<name>A0A3B7MJY4_9BACT</name>
<dbReference type="EMBL" id="CP032157">
    <property type="protein sequence ID" value="AXY73336.1"/>
    <property type="molecule type" value="Genomic_DNA"/>
</dbReference>
<dbReference type="GO" id="GO:0043565">
    <property type="term" value="F:sequence-specific DNA binding"/>
    <property type="evidence" value="ECO:0007669"/>
    <property type="project" value="InterPro"/>
</dbReference>
<keyword evidence="3" id="KW-0804">Transcription</keyword>
<accession>A0A3B7MJY4</accession>